<dbReference type="EMBL" id="BLLK01000045">
    <property type="protein sequence ID" value="GFH52347.1"/>
    <property type="molecule type" value="Genomic_DNA"/>
</dbReference>
<comment type="caution">
    <text evidence="6">The sequence shown here is derived from an EMBL/GenBank/DDBJ whole genome shotgun (WGS) entry which is preliminary data.</text>
</comment>
<keyword evidence="2 4" id="KW-0863">Zinc-finger</keyword>
<feature type="domain" description="MYND-type" evidence="5">
    <location>
        <begin position="90"/>
        <end position="132"/>
    </location>
</feature>
<reference evidence="6 7" key="1">
    <citation type="journal article" date="2021" name="Sci. Rep.">
        <title>The genome of the diatom Chaetoceros tenuissimus carries an ancient integrated fragment of an extant virus.</title>
        <authorList>
            <person name="Hongo Y."/>
            <person name="Kimura K."/>
            <person name="Takaki Y."/>
            <person name="Yoshida Y."/>
            <person name="Baba S."/>
            <person name="Kobayashi G."/>
            <person name="Nagasaki K."/>
            <person name="Hano T."/>
            <person name="Tomaru Y."/>
        </authorList>
    </citation>
    <scope>NUCLEOTIDE SEQUENCE [LARGE SCALE GENOMIC DNA]</scope>
    <source>
        <strain evidence="6 7">NIES-3715</strain>
    </source>
</reference>
<evidence type="ECO:0000313" key="7">
    <source>
        <dbReference type="Proteomes" id="UP001054902"/>
    </source>
</evidence>
<dbReference type="PANTHER" id="PTHR10237:SF14">
    <property type="entry name" value="MYND-TYPE DOMAIN-CONTAINING PROTEIN"/>
    <property type="match status" value="1"/>
</dbReference>
<dbReference type="InterPro" id="IPR024119">
    <property type="entry name" value="TF_DEAF-1"/>
</dbReference>
<sequence>MPSKATKKPTGPCSACQKQGALLRCVPCRDAGVDIFFCNRECQAKLWKQHKAFCGKVLTTSPNLENIQNRKDAKVVQKAFRAHNRHSASCQNCSKNGTEVGHELSLCSKCKRAAYCSRECQVAHWPNHREFCRQRCAELKKWGQSLSSKDKNIRSLLDDWRMLSTSIMGNAMEFCLTEEEVKQQPPTKMIWVHIQFNYNLRTFMLVQEPQALKISELRQAEQDRVRDSYKRNIQMLRGKSDRAFIQFLFLSCRDLEKGFLSLDPLIFYGYTGLSTAIA</sequence>
<dbReference type="Proteomes" id="UP001054902">
    <property type="component" value="Unassembled WGS sequence"/>
</dbReference>
<evidence type="ECO:0000259" key="5">
    <source>
        <dbReference type="PROSITE" id="PS50865"/>
    </source>
</evidence>
<evidence type="ECO:0000256" key="1">
    <source>
        <dbReference type="ARBA" id="ARBA00022723"/>
    </source>
</evidence>
<dbReference type="PANTHER" id="PTHR10237">
    <property type="entry name" value="DEFORMED EPIDERMAL AUTOREGULATORY FACTOR 1 HOMOLOG SUPPRESSIN"/>
    <property type="match status" value="1"/>
</dbReference>
<keyword evidence="7" id="KW-1185">Reference proteome</keyword>
<keyword evidence="3" id="KW-0862">Zinc</keyword>
<evidence type="ECO:0000256" key="3">
    <source>
        <dbReference type="ARBA" id="ARBA00022833"/>
    </source>
</evidence>
<proteinExistence type="predicted"/>
<dbReference type="SUPFAM" id="SSF144232">
    <property type="entry name" value="HIT/MYND zinc finger-like"/>
    <property type="match status" value="2"/>
</dbReference>
<dbReference type="AlphaFoldDB" id="A0AAD3CU97"/>
<dbReference type="Pfam" id="PF01753">
    <property type="entry name" value="zf-MYND"/>
    <property type="match status" value="2"/>
</dbReference>
<dbReference type="Gene3D" id="6.10.140.2220">
    <property type="match status" value="2"/>
</dbReference>
<dbReference type="PROSITE" id="PS50865">
    <property type="entry name" value="ZF_MYND_2"/>
    <property type="match status" value="1"/>
</dbReference>
<dbReference type="GO" id="GO:0005634">
    <property type="term" value="C:nucleus"/>
    <property type="evidence" value="ECO:0007669"/>
    <property type="project" value="TreeGrafter"/>
</dbReference>
<evidence type="ECO:0000256" key="4">
    <source>
        <dbReference type="PROSITE-ProRule" id="PRU00134"/>
    </source>
</evidence>
<name>A0AAD3CU97_9STRA</name>
<keyword evidence="1" id="KW-0479">Metal-binding</keyword>
<gene>
    <name evidence="6" type="ORF">CTEN210_08823</name>
</gene>
<dbReference type="GO" id="GO:0008270">
    <property type="term" value="F:zinc ion binding"/>
    <property type="evidence" value="ECO:0007669"/>
    <property type="project" value="UniProtKB-KW"/>
</dbReference>
<evidence type="ECO:0000256" key="2">
    <source>
        <dbReference type="ARBA" id="ARBA00022771"/>
    </source>
</evidence>
<evidence type="ECO:0000313" key="6">
    <source>
        <dbReference type="EMBL" id="GFH52347.1"/>
    </source>
</evidence>
<organism evidence="6 7">
    <name type="scientific">Chaetoceros tenuissimus</name>
    <dbReference type="NCBI Taxonomy" id="426638"/>
    <lineage>
        <taxon>Eukaryota</taxon>
        <taxon>Sar</taxon>
        <taxon>Stramenopiles</taxon>
        <taxon>Ochrophyta</taxon>
        <taxon>Bacillariophyta</taxon>
        <taxon>Coscinodiscophyceae</taxon>
        <taxon>Chaetocerotophycidae</taxon>
        <taxon>Chaetocerotales</taxon>
        <taxon>Chaetocerotaceae</taxon>
        <taxon>Chaetoceros</taxon>
    </lineage>
</organism>
<dbReference type="InterPro" id="IPR002893">
    <property type="entry name" value="Znf_MYND"/>
</dbReference>
<accession>A0AAD3CU97</accession>
<protein>
    <recommendedName>
        <fullName evidence="5">MYND-type domain-containing protein</fullName>
    </recommendedName>
</protein>
<dbReference type="GO" id="GO:0000981">
    <property type="term" value="F:DNA-binding transcription factor activity, RNA polymerase II-specific"/>
    <property type="evidence" value="ECO:0007669"/>
    <property type="project" value="TreeGrafter"/>
</dbReference>